<dbReference type="RefSeq" id="XP_025374153.1">
    <property type="nucleotide sequence ID" value="XM_025519382.1"/>
</dbReference>
<accession>A0A316YGT5</accession>
<gene>
    <name evidence="8" type="ORF">FA10DRAFT_245558</name>
</gene>
<evidence type="ECO:0000256" key="7">
    <source>
        <dbReference type="SAM" id="Phobius"/>
    </source>
</evidence>
<dbReference type="STRING" id="215250.A0A316YGT5"/>
<evidence type="ECO:0000256" key="3">
    <source>
        <dbReference type="ARBA" id="ARBA00022679"/>
    </source>
</evidence>
<name>A0A316YGT5_9BASI</name>
<dbReference type="OrthoDB" id="72851at2759"/>
<protein>
    <recommendedName>
        <fullName evidence="10">Glycosyltransferase 2-like domain-containing protein</fullName>
    </recommendedName>
</protein>
<dbReference type="Proteomes" id="UP000245768">
    <property type="component" value="Unassembled WGS sequence"/>
</dbReference>
<evidence type="ECO:0000313" key="9">
    <source>
        <dbReference type="Proteomes" id="UP000245768"/>
    </source>
</evidence>
<dbReference type="Gene3D" id="3.90.550.10">
    <property type="entry name" value="Spore Coat Polysaccharide Biosynthesis Protein SpsA, Chain A"/>
    <property type="match status" value="1"/>
</dbReference>
<evidence type="ECO:0000256" key="5">
    <source>
        <dbReference type="ARBA" id="ARBA00022989"/>
    </source>
</evidence>
<evidence type="ECO:0000256" key="4">
    <source>
        <dbReference type="ARBA" id="ARBA00022692"/>
    </source>
</evidence>
<keyword evidence="2" id="KW-0328">Glycosyltransferase</keyword>
<feature type="transmembrane region" description="Helical" evidence="7">
    <location>
        <begin position="367"/>
        <end position="387"/>
    </location>
</feature>
<dbReference type="InParanoid" id="A0A316YGT5"/>
<evidence type="ECO:0008006" key="10">
    <source>
        <dbReference type="Google" id="ProtNLM"/>
    </source>
</evidence>
<evidence type="ECO:0000256" key="2">
    <source>
        <dbReference type="ARBA" id="ARBA00022676"/>
    </source>
</evidence>
<organism evidence="8 9">
    <name type="scientific">Acaromyces ingoldii</name>
    <dbReference type="NCBI Taxonomy" id="215250"/>
    <lineage>
        <taxon>Eukaryota</taxon>
        <taxon>Fungi</taxon>
        <taxon>Dikarya</taxon>
        <taxon>Basidiomycota</taxon>
        <taxon>Ustilaginomycotina</taxon>
        <taxon>Exobasidiomycetes</taxon>
        <taxon>Exobasidiales</taxon>
        <taxon>Cryptobasidiaceae</taxon>
        <taxon>Acaromyces</taxon>
    </lineage>
</organism>
<dbReference type="PANTHER" id="PTHR43867">
    <property type="entry name" value="CELLULOSE SYNTHASE CATALYTIC SUBUNIT A [UDP-FORMING]"/>
    <property type="match status" value="1"/>
</dbReference>
<dbReference type="GeneID" id="37041298"/>
<keyword evidence="3" id="KW-0808">Transferase</keyword>
<dbReference type="EMBL" id="KZ819641">
    <property type="protein sequence ID" value="PWN86955.1"/>
    <property type="molecule type" value="Genomic_DNA"/>
</dbReference>
<dbReference type="CDD" id="cd06423">
    <property type="entry name" value="CESA_like"/>
    <property type="match status" value="1"/>
</dbReference>
<dbReference type="PANTHER" id="PTHR43867:SF2">
    <property type="entry name" value="CELLULOSE SYNTHASE CATALYTIC SUBUNIT A [UDP-FORMING]"/>
    <property type="match status" value="1"/>
</dbReference>
<keyword evidence="9" id="KW-1185">Reference proteome</keyword>
<evidence type="ECO:0000313" key="8">
    <source>
        <dbReference type="EMBL" id="PWN86955.1"/>
    </source>
</evidence>
<dbReference type="SUPFAM" id="SSF53448">
    <property type="entry name" value="Nucleotide-diphospho-sugar transferases"/>
    <property type="match status" value="1"/>
</dbReference>
<dbReference type="GO" id="GO:0016020">
    <property type="term" value="C:membrane"/>
    <property type="evidence" value="ECO:0007669"/>
    <property type="project" value="UniProtKB-SubCell"/>
</dbReference>
<feature type="transmembrane region" description="Helical" evidence="7">
    <location>
        <begin position="436"/>
        <end position="459"/>
    </location>
</feature>
<keyword evidence="4 7" id="KW-0812">Transmembrane</keyword>
<dbReference type="InterPro" id="IPR029044">
    <property type="entry name" value="Nucleotide-diphossugar_trans"/>
</dbReference>
<keyword evidence="6 7" id="KW-0472">Membrane</keyword>
<keyword evidence="5 7" id="KW-1133">Transmembrane helix</keyword>
<comment type="subcellular location">
    <subcellularLocation>
        <location evidence="1">Membrane</location>
        <topology evidence="1">Multi-pass membrane protein</topology>
    </subcellularLocation>
</comment>
<dbReference type="GO" id="GO:0016757">
    <property type="term" value="F:glycosyltransferase activity"/>
    <property type="evidence" value="ECO:0007669"/>
    <property type="project" value="UniProtKB-KW"/>
</dbReference>
<proteinExistence type="predicted"/>
<dbReference type="InterPro" id="IPR050321">
    <property type="entry name" value="Glycosyltr_2/OpgH_subfam"/>
</dbReference>
<evidence type="ECO:0000256" key="6">
    <source>
        <dbReference type="ARBA" id="ARBA00023136"/>
    </source>
</evidence>
<reference evidence="8 9" key="1">
    <citation type="journal article" date="2018" name="Mol. Biol. Evol.">
        <title>Broad Genomic Sampling Reveals a Smut Pathogenic Ancestry of the Fungal Clade Ustilaginomycotina.</title>
        <authorList>
            <person name="Kijpornyongpan T."/>
            <person name="Mondo S.J."/>
            <person name="Barry K."/>
            <person name="Sandor L."/>
            <person name="Lee J."/>
            <person name="Lipzen A."/>
            <person name="Pangilinan J."/>
            <person name="LaButti K."/>
            <person name="Hainaut M."/>
            <person name="Henrissat B."/>
            <person name="Grigoriev I.V."/>
            <person name="Spatafora J.W."/>
            <person name="Aime M.C."/>
        </authorList>
    </citation>
    <scope>NUCLEOTIDE SEQUENCE [LARGE SCALE GENOMIC DNA]</scope>
    <source>
        <strain evidence="8 9">MCA 4198</strain>
    </source>
</reference>
<evidence type="ECO:0000256" key="1">
    <source>
        <dbReference type="ARBA" id="ARBA00004141"/>
    </source>
</evidence>
<dbReference type="AlphaFoldDB" id="A0A316YGT5"/>
<feature type="transmembrane region" description="Helical" evidence="7">
    <location>
        <begin position="399"/>
        <end position="424"/>
    </location>
</feature>
<sequence length="474" mass="54210">MRAMVDKLAHAASSAAYEWTPLMLLFSYCLGSFALYPLLPDTAHEVLWFVLAGLQTLTSISVATEATQAIRPTVNARRDMRRAAKDGWDKEQVDWPRIDVILVAYLPNEKDIILRQMRYALTRIDYPPDRLQVYVVYNTPTPIEPVESEMRSLQDDYANVEVVKVHGSKSKADNINHFLSLSHPRGDIITIYDTDHYAEPSALRWVAKRFLAGDVDIVQGRCCVYNYTETLVTRLVGAEFDIIYGVMHAGRAQVQGYGFFGGSNGHWNASLLRTLRMESHMLTEDIDSSLRAIVSGARIEYDTRVISYELAPTTVRSFNKQRLRWAQGWTQVALRHALPAVRRGAYTDANGWRSRIGLLQLLLYREAYFYINTQLFWILVGSLVTVLPQQGFHVFFRNFGGYQVAIWALGFNLVMLGVCLAITLRNQSHFVRWHGILALYALLPFYYVAVSHMAIFCHFRQFTGFSKWNPTKRT</sequence>
<dbReference type="Pfam" id="PF13641">
    <property type="entry name" value="Glyco_tranf_2_3"/>
    <property type="match status" value="1"/>
</dbReference>